<accession>A0A0D0A304</accession>
<organism evidence="1 2">
    <name type="scientific">Suillus luteus UH-Slu-Lm8-n1</name>
    <dbReference type="NCBI Taxonomy" id="930992"/>
    <lineage>
        <taxon>Eukaryota</taxon>
        <taxon>Fungi</taxon>
        <taxon>Dikarya</taxon>
        <taxon>Basidiomycota</taxon>
        <taxon>Agaricomycotina</taxon>
        <taxon>Agaricomycetes</taxon>
        <taxon>Agaricomycetidae</taxon>
        <taxon>Boletales</taxon>
        <taxon>Suillineae</taxon>
        <taxon>Suillaceae</taxon>
        <taxon>Suillus</taxon>
    </lineage>
</organism>
<reference evidence="2" key="2">
    <citation type="submission" date="2015-01" db="EMBL/GenBank/DDBJ databases">
        <title>Evolutionary Origins and Diversification of the Mycorrhizal Mutualists.</title>
        <authorList>
            <consortium name="DOE Joint Genome Institute"/>
            <consortium name="Mycorrhizal Genomics Consortium"/>
            <person name="Kohler A."/>
            <person name="Kuo A."/>
            <person name="Nagy L.G."/>
            <person name="Floudas D."/>
            <person name="Copeland A."/>
            <person name="Barry K.W."/>
            <person name="Cichocki N."/>
            <person name="Veneault-Fourrey C."/>
            <person name="LaButti K."/>
            <person name="Lindquist E.A."/>
            <person name="Lipzen A."/>
            <person name="Lundell T."/>
            <person name="Morin E."/>
            <person name="Murat C."/>
            <person name="Riley R."/>
            <person name="Ohm R."/>
            <person name="Sun H."/>
            <person name="Tunlid A."/>
            <person name="Henrissat B."/>
            <person name="Grigoriev I.V."/>
            <person name="Hibbett D.S."/>
            <person name="Martin F."/>
        </authorList>
    </citation>
    <scope>NUCLEOTIDE SEQUENCE [LARGE SCALE GENOMIC DNA]</scope>
    <source>
        <strain evidence="2">UH-Slu-Lm8-n1</strain>
    </source>
</reference>
<evidence type="ECO:0000313" key="2">
    <source>
        <dbReference type="Proteomes" id="UP000054485"/>
    </source>
</evidence>
<gene>
    <name evidence="1" type="ORF">CY34DRAFT_544197</name>
</gene>
<protein>
    <submittedName>
        <fullName evidence="1">Uncharacterized protein</fullName>
    </submittedName>
</protein>
<dbReference type="AlphaFoldDB" id="A0A0D0A304"/>
<dbReference type="EMBL" id="KN835563">
    <property type="protein sequence ID" value="KIK36071.1"/>
    <property type="molecule type" value="Genomic_DNA"/>
</dbReference>
<dbReference type="InParanoid" id="A0A0D0A304"/>
<sequence>MLIDLTGCEIGCHSRIGYEINSSHYHPINMMLRVGELVTLSDHQEKSEGMHRPLTRLATILSSLTLSIVAFLSCAIS</sequence>
<evidence type="ECO:0000313" key="1">
    <source>
        <dbReference type="EMBL" id="KIK36071.1"/>
    </source>
</evidence>
<proteinExistence type="predicted"/>
<dbReference type="HOGENOM" id="CLU_2639750_0_0_1"/>
<dbReference type="Proteomes" id="UP000054485">
    <property type="component" value="Unassembled WGS sequence"/>
</dbReference>
<name>A0A0D0A304_9AGAM</name>
<keyword evidence="2" id="KW-1185">Reference proteome</keyword>
<reference evidence="1 2" key="1">
    <citation type="submission" date="2014-04" db="EMBL/GenBank/DDBJ databases">
        <authorList>
            <consortium name="DOE Joint Genome Institute"/>
            <person name="Kuo A."/>
            <person name="Ruytinx J."/>
            <person name="Rineau F."/>
            <person name="Colpaert J."/>
            <person name="Kohler A."/>
            <person name="Nagy L.G."/>
            <person name="Floudas D."/>
            <person name="Copeland A."/>
            <person name="Barry K.W."/>
            <person name="Cichocki N."/>
            <person name="Veneault-Fourrey C."/>
            <person name="LaButti K."/>
            <person name="Lindquist E.A."/>
            <person name="Lipzen A."/>
            <person name="Lundell T."/>
            <person name="Morin E."/>
            <person name="Murat C."/>
            <person name="Sun H."/>
            <person name="Tunlid A."/>
            <person name="Henrissat B."/>
            <person name="Grigoriev I.V."/>
            <person name="Hibbett D.S."/>
            <person name="Martin F."/>
            <person name="Nordberg H.P."/>
            <person name="Cantor M.N."/>
            <person name="Hua S.X."/>
        </authorList>
    </citation>
    <scope>NUCLEOTIDE SEQUENCE [LARGE SCALE GENOMIC DNA]</scope>
    <source>
        <strain evidence="1 2">UH-Slu-Lm8-n1</strain>
    </source>
</reference>